<proteinExistence type="predicted"/>
<evidence type="ECO:0008006" key="2">
    <source>
        <dbReference type="Google" id="ProtNLM"/>
    </source>
</evidence>
<reference evidence="1" key="1">
    <citation type="journal article" date="2020" name="Nature">
        <title>Giant virus diversity and host interactions through global metagenomics.</title>
        <authorList>
            <person name="Schulz F."/>
            <person name="Roux S."/>
            <person name="Paez-Espino D."/>
            <person name="Jungbluth S."/>
            <person name="Walsh D.A."/>
            <person name="Denef V.J."/>
            <person name="McMahon K.D."/>
            <person name="Konstantinidis K.T."/>
            <person name="Eloe-Fadrosh E.A."/>
            <person name="Kyrpides N.C."/>
            <person name="Woyke T."/>
        </authorList>
    </citation>
    <scope>NUCLEOTIDE SEQUENCE</scope>
    <source>
        <strain evidence="1">GVMAG-S-1017745-26</strain>
    </source>
</reference>
<sequence>MEIEYKGIIYTIHQNKYESNDTFYERMWAVVKQEPVSEKDYEKAVYNSNLWSNYKHLGCSYSLDITNIVKELDKKIYTQ</sequence>
<name>A0A6C0LZP5_9ZZZZ</name>
<dbReference type="AlphaFoldDB" id="A0A6C0LZP5"/>
<protein>
    <recommendedName>
        <fullName evidence="2">XRN2-binding (XTBD) domain-containing protein</fullName>
    </recommendedName>
</protein>
<dbReference type="EMBL" id="MN740583">
    <property type="protein sequence ID" value="QHU35034.1"/>
    <property type="molecule type" value="Genomic_DNA"/>
</dbReference>
<organism evidence="1">
    <name type="scientific">viral metagenome</name>
    <dbReference type="NCBI Taxonomy" id="1070528"/>
    <lineage>
        <taxon>unclassified sequences</taxon>
        <taxon>metagenomes</taxon>
        <taxon>organismal metagenomes</taxon>
    </lineage>
</organism>
<evidence type="ECO:0000313" key="1">
    <source>
        <dbReference type="EMBL" id="QHU35034.1"/>
    </source>
</evidence>
<accession>A0A6C0LZP5</accession>